<dbReference type="Proteomes" id="UP000604117">
    <property type="component" value="Unassembled WGS sequence"/>
</dbReference>
<dbReference type="InterPro" id="IPR036291">
    <property type="entry name" value="NAD(P)-bd_dom_sf"/>
</dbReference>
<dbReference type="PANTHER" id="PTHR43781">
    <property type="entry name" value="SACCHAROPINE DEHYDROGENASE"/>
    <property type="match status" value="1"/>
</dbReference>
<dbReference type="PANTHER" id="PTHR43781:SF1">
    <property type="entry name" value="SACCHAROPINE DEHYDROGENASE"/>
    <property type="match status" value="1"/>
</dbReference>
<organism evidence="2 3">
    <name type="scientific">Asanoa siamensis</name>
    <dbReference type="NCBI Taxonomy" id="926357"/>
    <lineage>
        <taxon>Bacteria</taxon>
        <taxon>Bacillati</taxon>
        <taxon>Actinomycetota</taxon>
        <taxon>Actinomycetes</taxon>
        <taxon>Micromonosporales</taxon>
        <taxon>Micromonosporaceae</taxon>
        <taxon>Asanoa</taxon>
    </lineage>
</organism>
<gene>
    <name evidence="2" type="ORF">Asi02nite_46710</name>
</gene>
<protein>
    <recommendedName>
        <fullName evidence="1">Saccharopine dehydrogenase NADP binding domain-containing protein</fullName>
    </recommendedName>
</protein>
<proteinExistence type="predicted"/>
<evidence type="ECO:0000313" key="3">
    <source>
        <dbReference type="Proteomes" id="UP000604117"/>
    </source>
</evidence>
<feature type="domain" description="Saccharopine dehydrogenase NADP binding" evidence="1">
    <location>
        <begin position="7"/>
        <end position="122"/>
    </location>
</feature>
<dbReference type="InterPro" id="IPR005097">
    <property type="entry name" value="Sacchrp_dh_NADP-bd"/>
</dbReference>
<dbReference type="SUPFAM" id="SSF51735">
    <property type="entry name" value="NAD(P)-binding Rossmann-fold domains"/>
    <property type="match status" value="1"/>
</dbReference>
<evidence type="ECO:0000259" key="1">
    <source>
        <dbReference type="Pfam" id="PF03435"/>
    </source>
</evidence>
<name>A0ABQ4CV63_9ACTN</name>
<keyword evidence="3" id="KW-1185">Reference proteome</keyword>
<dbReference type="Pfam" id="PF03435">
    <property type="entry name" value="Sacchrp_dh_NADP"/>
    <property type="match status" value="1"/>
</dbReference>
<dbReference type="RefSeq" id="WP_239126976.1">
    <property type="nucleotide sequence ID" value="NZ_BONE01000039.1"/>
</dbReference>
<dbReference type="Gene3D" id="3.40.50.720">
    <property type="entry name" value="NAD(P)-binding Rossmann-like Domain"/>
    <property type="match status" value="1"/>
</dbReference>
<dbReference type="EMBL" id="BONE01000039">
    <property type="protein sequence ID" value="GIF75153.1"/>
    <property type="molecule type" value="Genomic_DNA"/>
</dbReference>
<sequence length="350" mass="36209">MSHQRWMIYGANGYTGELVARLAAARGARPLLAGRNAVAALATELGLDHVAFDLRDPDETRRRLADVDVVAHCAGPFVATSGPMVDACLATGTHYLDVTGEHPVFEAVLARSADAEAAGVVLLTGAGFDVVPTDCLANLLHAALPDATALELAFSAPGGMSRGTATTGLALNAGGGRRRVAGVLVPTPMGTPAREVPFPSKVRQVGCVPWGDLVTAHHSTGIGDIVVYTRVPAPSLLSRLIRFAPVRALAARAIRRRPPGPSAATRAATRIEVWGEVRNAAGETRTATLTGPNAYDLTADAVHRAAEHLLAGTGGRRGGAVTPGAHTPATAFGPNFLTGLEDVTVHAPRR</sequence>
<comment type="caution">
    <text evidence="2">The sequence shown here is derived from an EMBL/GenBank/DDBJ whole genome shotgun (WGS) entry which is preliminary data.</text>
</comment>
<evidence type="ECO:0000313" key="2">
    <source>
        <dbReference type="EMBL" id="GIF75153.1"/>
    </source>
</evidence>
<accession>A0ABQ4CV63</accession>
<reference evidence="2 3" key="1">
    <citation type="submission" date="2021-01" db="EMBL/GenBank/DDBJ databases">
        <title>Whole genome shotgun sequence of Asanoa siamensis NBRC 107932.</title>
        <authorList>
            <person name="Komaki H."/>
            <person name="Tamura T."/>
        </authorList>
    </citation>
    <scope>NUCLEOTIDE SEQUENCE [LARGE SCALE GENOMIC DNA]</scope>
    <source>
        <strain evidence="2 3">NBRC 107932</strain>
    </source>
</reference>